<dbReference type="Proteomes" id="UP000182227">
    <property type="component" value="Unassembled WGS sequence"/>
</dbReference>
<proteinExistence type="predicted"/>
<evidence type="ECO:0000313" key="3">
    <source>
        <dbReference type="Proteomes" id="UP000182227"/>
    </source>
</evidence>
<dbReference type="Pfam" id="PF03466">
    <property type="entry name" value="LysR_substrate"/>
    <property type="match status" value="1"/>
</dbReference>
<feature type="domain" description="LysR substrate-binding" evidence="1">
    <location>
        <begin position="4"/>
        <end position="188"/>
    </location>
</feature>
<evidence type="ECO:0000259" key="1">
    <source>
        <dbReference type="Pfam" id="PF03466"/>
    </source>
</evidence>
<dbReference type="InterPro" id="IPR005119">
    <property type="entry name" value="LysR_subst-bd"/>
</dbReference>
<dbReference type="SUPFAM" id="SSF53850">
    <property type="entry name" value="Periplasmic binding protein-like II"/>
    <property type="match status" value="1"/>
</dbReference>
<organism evidence="2 3">
    <name type="scientific">Mycolicibacterium conceptionense</name>
    <dbReference type="NCBI Taxonomy" id="451644"/>
    <lineage>
        <taxon>Bacteria</taxon>
        <taxon>Bacillati</taxon>
        <taxon>Actinomycetota</taxon>
        <taxon>Actinomycetes</taxon>
        <taxon>Mycobacteriales</taxon>
        <taxon>Mycobacteriaceae</taxon>
        <taxon>Mycolicibacterium</taxon>
    </lineage>
</organism>
<dbReference type="GO" id="GO:0005829">
    <property type="term" value="C:cytosol"/>
    <property type="evidence" value="ECO:0007669"/>
    <property type="project" value="TreeGrafter"/>
</dbReference>
<protein>
    <submittedName>
        <fullName evidence="2">LysR family transcriptional regulator</fullName>
    </submittedName>
</protein>
<gene>
    <name evidence="2" type="ORF">BN970_00301</name>
</gene>
<evidence type="ECO:0000313" key="2">
    <source>
        <dbReference type="EMBL" id="CQD02896.1"/>
    </source>
</evidence>
<dbReference type="InterPro" id="IPR050950">
    <property type="entry name" value="HTH-type_LysR_regulators"/>
</dbReference>
<reference evidence="2 3" key="1">
    <citation type="submission" date="2015-03" db="EMBL/GenBank/DDBJ databases">
        <authorList>
            <person name="Murphy D."/>
        </authorList>
    </citation>
    <scope>NUCLEOTIDE SEQUENCE [LARGE SCALE GENOMIC DNA]</scope>
    <source>
        <strain evidence="2 3">D16</strain>
    </source>
</reference>
<sequence length="193" mass="21102">MGGALGDFHRAHPHVRLRLRLSQSGASAYLAALLEGSLDLALVSLPNRFPPQLDMKLLFEEPMMFVCREDHAFVRRRRLDLAELADEDLVGFPPEFGLRRLMDEAFHRAGVEPRTQYEVPAGFAAIAELVGNGLGTAFMPASEARRFGELRTVPLREPAVWQVYLAAPPAQRMTPAAARLAETLLAAAASASG</sequence>
<dbReference type="GO" id="GO:0006355">
    <property type="term" value="P:regulation of DNA-templated transcription"/>
    <property type="evidence" value="ECO:0007669"/>
    <property type="project" value="TreeGrafter"/>
</dbReference>
<name>A0A0U1CVW2_9MYCO</name>
<dbReference type="Gene3D" id="3.40.190.290">
    <property type="match status" value="1"/>
</dbReference>
<accession>A0A0U1CVW2</accession>
<dbReference type="PANTHER" id="PTHR30419">
    <property type="entry name" value="HTH-TYPE TRANSCRIPTIONAL REGULATOR YBHD"/>
    <property type="match status" value="1"/>
</dbReference>
<dbReference type="EMBL" id="CTEF01000001">
    <property type="protein sequence ID" value="CQD02896.1"/>
    <property type="molecule type" value="Genomic_DNA"/>
</dbReference>
<dbReference type="AlphaFoldDB" id="A0A0U1CVW2"/>